<feature type="compositionally biased region" description="Polar residues" evidence="1">
    <location>
        <begin position="33"/>
        <end position="43"/>
    </location>
</feature>
<feature type="region of interest" description="Disordered" evidence="1">
    <location>
        <begin position="79"/>
        <end position="116"/>
    </location>
</feature>
<protein>
    <submittedName>
        <fullName evidence="2">Uncharacterized protein</fullName>
    </submittedName>
</protein>
<name>A0A0C3QHA9_9AGAM</name>
<dbReference type="HOGENOM" id="CLU_2098616_0_0_1"/>
<gene>
    <name evidence="2" type="ORF">M407DRAFT_25532</name>
</gene>
<organism evidence="2 3">
    <name type="scientific">Tulasnella calospora MUT 4182</name>
    <dbReference type="NCBI Taxonomy" id="1051891"/>
    <lineage>
        <taxon>Eukaryota</taxon>
        <taxon>Fungi</taxon>
        <taxon>Dikarya</taxon>
        <taxon>Basidiomycota</taxon>
        <taxon>Agaricomycotina</taxon>
        <taxon>Agaricomycetes</taxon>
        <taxon>Cantharellales</taxon>
        <taxon>Tulasnellaceae</taxon>
        <taxon>Tulasnella</taxon>
    </lineage>
</organism>
<feature type="region of interest" description="Disordered" evidence="1">
    <location>
        <begin position="1"/>
        <end position="64"/>
    </location>
</feature>
<dbReference type="EMBL" id="KN823048">
    <property type="protein sequence ID" value="KIO25099.1"/>
    <property type="molecule type" value="Genomic_DNA"/>
</dbReference>
<dbReference type="AlphaFoldDB" id="A0A0C3QHA9"/>
<feature type="compositionally biased region" description="Polar residues" evidence="1">
    <location>
        <begin position="92"/>
        <end position="116"/>
    </location>
</feature>
<evidence type="ECO:0000256" key="1">
    <source>
        <dbReference type="SAM" id="MobiDB-lite"/>
    </source>
</evidence>
<feature type="compositionally biased region" description="Basic and acidic residues" evidence="1">
    <location>
        <begin position="48"/>
        <end position="61"/>
    </location>
</feature>
<evidence type="ECO:0000313" key="3">
    <source>
        <dbReference type="Proteomes" id="UP000054248"/>
    </source>
</evidence>
<sequence>MARDLSHHVLSPHVPNQLHQLLRPHQMPPTPSCTPNQSPSISTLPGKDPYHQKKGSAESKEGCASTATLEFTPTIAATSNTPVLVPTPSPNNPFLRNNAPTTTGQPSSSGFQPSAI</sequence>
<accession>A0A0C3QHA9</accession>
<proteinExistence type="predicted"/>
<reference evidence="2 3" key="1">
    <citation type="submission" date="2014-04" db="EMBL/GenBank/DDBJ databases">
        <authorList>
            <consortium name="DOE Joint Genome Institute"/>
            <person name="Kuo A."/>
            <person name="Girlanda M."/>
            <person name="Perotto S."/>
            <person name="Kohler A."/>
            <person name="Nagy L.G."/>
            <person name="Floudas D."/>
            <person name="Copeland A."/>
            <person name="Barry K.W."/>
            <person name="Cichocki N."/>
            <person name="Veneault-Fourrey C."/>
            <person name="LaButti K."/>
            <person name="Lindquist E.A."/>
            <person name="Lipzen A."/>
            <person name="Lundell T."/>
            <person name="Morin E."/>
            <person name="Murat C."/>
            <person name="Sun H."/>
            <person name="Tunlid A."/>
            <person name="Henrissat B."/>
            <person name="Grigoriev I.V."/>
            <person name="Hibbett D.S."/>
            <person name="Martin F."/>
            <person name="Nordberg H.P."/>
            <person name="Cantor M.N."/>
            <person name="Hua S.X."/>
        </authorList>
    </citation>
    <scope>NUCLEOTIDE SEQUENCE [LARGE SCALE GENOMIC DNA]</scope>
    <source>
        <strain evidence="2 3">MUT 4182</strain>
    </source>
</reference>
<evidence type="ECO:0000313" key="2">
    <source>
        <dbReference type="EMBL" id="KIO25099.1"/>
    </source>
</evidence>
<reference evidence="3" key="2">
    <citation type="submission" date="2015-01" db="EMBL/GenBank/DDBJ databases">
        <title>Evolutionary Origins and Diversification of the Mycorrhizal Mutualists.</title>
        <authorList>
            <consortium name="DOE Joint Genome Institute"/>
            <consortium name="Mycorrhizal Genomics Consortium"/>
            <person name="Kohler A."/>
            <person name="Kuo A."/>
            <person name="Nagy L.G."/>
            <person name="Floudas D."/>
            <person name="Copeland A."/>
            <person name="Barry K.W."/>
            <person name="Cichocki N."/>
            <person name="Veneault-Fourrey C."/>
            <person name="LaButti K."/>
            <person name="Lindquist E.A."/>
            <person name="Lipzen A."/>
            <person name="Lundell T."/>
            <person name="Morin E."/>
            <person name="Murat C."/>
            <person name="Riley R."/>
            <person name="Ohm R."/>
            <person name="Sun H."/>
            <person name="Tunlid A."/>
            <person name="Henrissat B."/>
            <person name="Grigoriev I.V."/>
            <person name="Hibbett D.S."/>
            <person name="Martin F."/>
        </authorList>
    </citation>
    <scope>NUCLEOTIDE SEQUENCE [LARGE SCALE GENOMIC DNA]</scope>
    <source>
        <strain evidence="3">MUT 4182</strain>
    </source>
</reference>
<dbReference type="Proteomes" id="UP000054248">
    <property type="component" value="Unassembled WGS sequence"/>
</dbReference>
<keyword evidence="3" id="KW-1185">Reference proteome</keyword>